<accession>A0A8H5DYS1</accession>
<dbReference type="Proteomes" id="UP000573603">
    <property type="component" value="Unassembled WGS sequence"/>
</dbReference>
<proteinExistence type="predicted"/>
<evidence type="ECO:0000313" key="1">
    <source>
        <dbReference type="EMBL" id="KAF5240859.1"/>
    </source>
</evidence>
<sequence length="114" mass="13031">MLSIEDWPDLGEVNQAFELIFLRRCGRKAGIKVTAMNACKVLIGLGYLLEHFEDWMTFYAEVTTQMMVDTQVDAAQKIVTALEDFRESNGKPSRVYRLPARIEEDQVYALLLPS</sequence>
<gene>
    <name evidence="1" type="ORF">FANTH_9380</name>
</gene>
<dbReference type="EMBL" id="JABEVY010000241">
    <property type="protein sequence ID" value="KAF5240859.1"/>
    <property type="molecule type" value="Genomic_DNA"/>
</dbReference>
<evidence type="ECO:0000313" key="2">
    <source>
        <dbReference type="Proteomes" id="UP000573603"/>
    </source>
</evidence>
<dbReference type="AlphaFoldDB" id="A0A8H5DYS1"/>
<keyword evidence="2" id="KW-1185">Reference proteome</keyword>
<organism evidence="1 2">
    <name type="scientific">Fusarium anthophilum</name>
    <dbReference type="NCBI Taxonomy" id="48485"/>
    <lineage>
        <taxon>Eukaryota</taxon>
        <taxon>Fungi</taxon>
        <taxon>Dikarya</taxon>
        <taxon>Ascomycota</taxon>
        <taxon>Pezizomycotina</taxon>
        <taxon>Sordariomycetes</taxon>
        <taxon>Hypocreomycetidae</taxon>
        <taxon>Hypocreales</taxon>
        <taxon>Nectriaceae</taxon>
        <taxon>Fusarium</taxon>
        <taxon>Fusarium fujikuroi species complex</taxon>
    </lineage>
</organism>
<protein>
    <submittedName>
        <fullName evidence="1">Uncharacterized protein</fullName>
    </submittedName>
</protein>
<name>A0A8H5DYS1_9HYPO</name>
<comment type="caution">
    <text evidence="1">The sequence shown here is derived from an EMBL/GenBank/DDBJ whole genome shotgun (WGS) entry which is preliminary data.</text>
</comment>
<reference evidence="1 2" key="1">
    <citation type="journal article" date="2020" name="BMC Genomics">
        <title>Correction to: Identification and distribution of gene clusters required for synthesis of sphingolipid metabolism inhibitors in diverse species of the filamentous fungus Fusarium.</title>
        <authorList>
            <person name="Kim H.S."/>
            <person name="Lohmar J.M."/>
            <person name="Busman M."/>
            <person name="Brown D.W."/>
            <person name="Naumann T.A."/>
            <person name="Divon H.H."/>
            <person name="Lysoe E."/>
            <person name="Uhlig S."/>
            <person name="Proctor R.H."/>
        </authorList>
    </citation>
    <scope>NUCLEOTIDE SEQUENCE [LARGE SCALE GENOMIC DNA]</scope>
    <source>
        <strain evidence="1 2">NRRL 25214</strain>
    </source>
</reference>